<reference evidence="1 2" key="1">
    <citation type="submission" date="2021-05" db="EMBL/GenBank/DDBJ databases">
        <title>Comparative genomic studies on the polysaccharide-degrading batcterial strains of the Flammeovirga genus.</title>
        <authorList>
            <person name="Zewei F."/>
            <person name="Zheng Z."/>
            <person name="Yu L."/>
            <person name="Ruyue G."/>
            <person name="Yanhong M."/>
            <person name="Yuanyuan C."/>
            <person name="Jingyan G."/>
            <person name="Wenjun H."/>
        </authorList>
    </citation>
    <scope>NUCLEOTIDE SEQUENCE [LARGE SCALE GENOMIC DNA]</scope>
    <source>
        <strain evidence="1 2">YS10</strain>
    </source>
</reference>
<keyword evidence="2" id="KW-1185">Reference proteome</keyword>
<gene>
    <name evidence="1" type="ORF">KM029_19000</name>
</gene>
<dbReference type="Proteomes" id="UP000682802">
    <property type="component" value="Chromosome 2"/>
</dbReference>
<accession>A0ABX8H271</accession>
<organism evidence="1 2">
    <name type="scientific">Flammeovirga kamogawensis</name>
    <dbReference type="NCBI Taxonomy" id="373891"/>
    <lineage>
        <taxon>Bacteria</taxon>
        <taxon>Pseudomonadati</taxon>
        <taxon>Bacteroidota</taxon>
        <taxon>Cytophagia</taxon>
        <taxon>Cytophagales</taxon>
        <taxon>Flammeovirgaceae</taxon>
        <taxon>Flammeovirga</taxon>
    </lineage>
</organism>
<dbReference type="RefSeq" id="WP_144076435.1">
    <property type="nucleotide sequence ID" value="NZ_CP076129.1"/>
</dbReference>
<dbReference type="EMBL" id="CP076129">
    <property type="protein sequence ID" value="QWG09769.1"/>
    <property type="molecule type" value="Genomic_DNA"/>
</dbReference>
<evidence type="ECO:0008006" key="3">
    <source>
        <dbReference type="Google" id="ProtNLM"/>
    </source>
</evidence>
<protein>
    <recommendedName>
        <fullName evidence="3">GNAT family N-acetyltransferase</fullName>
    </recommendedName>
</protein>
<evidence type="ECO:0000313" key="1">
    <source>
        <dbReference type="EMBL" id="QWG09769.1"/>
    </source>
</evidence>
<proteinExistence type="predicted"/>
<evidence type="ECO:0000313" key="2">
    <source>
        <dbReference type="Proteomes" id="UP000682802"/>
    </source>
</evidence>
<name>A0ABX8H271_9BACT</name>
<sequence>MKDIVTQAGSICLELTDELSDDVVEMLENTIWGTEGGVRYTHEETRKNLVDTKKAYFLNLRRNNNLLSSITLIHKSTVFEGKPTETYHIRYFAFVSSMQSAKQNPNKKKKKNSFLDQQLINFFNNYQMPESKANGTPQCFHAQVENDNLRSKMFTEKVGFESIGKMTTLTYSRVSPTKKDNVRRATKEEYASVIQKSKDFYKDYVFYSTENMGKDNNLFVVEEEGKIVAGGQAFIGKWKFHHLPGAEGIVAKYLLPYIPYANRLFNFYDHSFVTMEGLFWEKGSEQKIQDLMSTVLKDLGKNVSFLWMDPDCTDYKTIKEKVDWGVLEHLNSGSKSSIIIRVDDTSEYARYSALDKYISGYYIL</sequence>